<accession>A0A1W1H3P4</accession>
<keyword evidence="3" id="KW-1133">Transmembrane helix</keyword>
<evidence type="ECO:0000256" key="3">
    <source>
        <dbReference type="SAM" id="Phobius"/>
    </source>
</evidence>
<dbReference type="Pfam" id="PF05137">
    <property type="entry name" value="PilN"/>
    <property type="match status" value="1"/>
</dbReference>
<reference evidence="5" key="1">
    <citation type="submission" date="2016-10" db="EMBL/GenBank/DDBJ databases">
        <authorList>
            <person name="Varghese N."/>
        </authorList>
    </citation>
    <scope>NUCLEOTIDE SEQUENCE [LARGE SCALE GENOMIC DNA]</scope>
    <source>
        <strain evidence="5">92MFCol6.1</strain>
    </source>
</reference>
<feature type="compositionally biased region" description="Low complexity" evidence="2">
    <location>
        <begin position="208"/>
        <end position="259"/>
    </location>
</feature>
<dbReference type="PANTHER" id="PTHR40278">
    <property type="entry name" value="DNA UTILIZATION PROTEIN HOFN"/>
    <property type="match status" value="1"/>
</dbReference>
<dbReference type="Proteomes" id="UP000191133">
    <property type="component" value="Unassembled WGS sequence"/>
</dbReference>
<organism evidence="4 5">
    <name type="scientific">Stenotrophomonas indicatrix</name>
    <dbReference type="NCBI Taxonomy" id="2045451"/>
    <lineage>
        <taxon>Bacteria</taxon>
        <taxon>Pseudomonadati</taxon>
        <taxon>Pseudomonadota</taxon>
        <taxon>Gammaproteobacteria</taxon>
        <taxon>Lysobacterales</taxon>
        <taxon>Lysobacteraceae</taxon>
        <taxon>Stenotrophomonas</taxon>
    </lineage>
</organism>
<protein>
    <submittedName>
        <fullName evidence="4">Type IV pilus assembly protein PilN</fullName>
    </submittedName>
</protein>
<feature type="coiled-coil region" evidence="1">
    <location>
        <begin position="57"/>
        <end position="94"/>
    </location>
</feature>
<feature type="region of interest" description="Disordered" evidence="2">
    <location>
        <begin position="196"/>
        <end position="298"/>
    </location>
</feature>
<evidence type="ECO:0000256" key="1">
    <source>
        <dbReference type="SAM" id="Coils"/>
    </source>
</evidence>
<sequence>MARINLLPWRAERRKQRQREFGIMLGMAALGGLLLSLLIWFYYDMQVSGQNDRNAYLQTEIDKVKEQNKEIDRLDEQKNRLLARKAVIEQLQAKRSQMVHLFDALVRTIPDGVVLTALQQEGDVLTLEGRTQSNARVSAYMRNLEVSGWMTNPELAIIEAREPDKDKDGRATGPVADIKALPYVFKVKVKLPAQSEEAGATPGLNPDGSVAGTTPAAPTVAPLSAGPDAASPAAAAPAPGSTPAPAATPATAPAQAPAPAATPAPAAPAPAAPAPKSEGSRLAQPPQAFHAPMQGDRA</sequence>
<name>A0A1W1H3P4_9GAMM</name>
<dbReference type="AlphaFoldDB" id="A0A1W1H3P4"/>
<dbReference type="PANTHER" id="PTHR40278:SF2">
    <property type="entry name" value="TYPE IV PILUS INNER MEMBRANE COMPONENT PILN"/>
    <property type="match status" value="1"/>
</dbReference>
<evidence type="ECO:0000313" key="5">
    <source>
        <dbReference type="Proteomes" id="UP000191133"/>
    </source>
</evidence>
<dbReference type="EMBL" id="FWEU01000006">
    <property type="protein sequence ID" value="SLM26217.1"/>
    <property type="molecule type" value="Genomic_DNA"/>
</dbReference>
<keyword evidence="1" id="KW-0175">Coiled coil</keyword>
<keyword evidence="3" id="KW-0472">Membrane</keyword>
<dbReference type="GO" id="GO:0043107">
    <property type="term" value="P:type IV pilus-dependent motility"/>
    <property type="evidence" value="ECO:0007669"/>
    <property type="project" value="TreeGrafter"/>
</dbReference>
<dbReference type="RefSeq" id="WP_080150609.1">
    <property type="nucleotide sequence ID" value="NZ_FWEU01000006.1"/>
</dbReference>
<dbReference type="GO" id="GO:0043683">
    <property type="term" value="P:type IV pilus assembly"/>
    <property type="evidence" value="ECO:0007669"/>
    <property type="project" value="TreeGrafter"/>
</dbReference>
<dbReference type="InterPro" id="IPR052534">
    <property type="entry name" value="Extracell_DNA_Util/SecSys_Comp"/>
</dbReference>
<keyword evidence="3" id="KW-0812">Transmembrane</keyword>
<feature type="compositionally biased region" description="Pro residues" evidence="2">
    <location>
        <begin position="260"/>
        <end position="273"/>
    </location>
</feature>
<evidence type="ECO:0000313" key="4">
    <source>
        <dbReference type="EMBL" id="SLM26217.1"/>
    </source>
</evidence>
<evidence type="ECO:0000256" key="2">
    <source>
        <dbReference type="SAM" id="MobiDB-lite"/>
    </source>
</evidence>
<dbReference type="InterPro" id="IPR007813">
    <property type="entry name" value="PilN"/>
</dbReference>
<feature type="transmembrane region" description="Helical" evidence="3">
    <location>
        <begin position="21"/>
        <end position="43"/>
    </location>
</feature>
<gene>
    <name evidence="4" type="ORF">SAMN04488690_3977</name>
</gene>
<proteinExistence type="predicted"/>